<dbReference type="RefSeq" id="WP_047820607.1">
    <property type="nucleotide sequence ID" value="NZ_CP011770.1"/>
</dbReference>
<name>A0A0G3XFE0_9SPHN</name>
<proteinExistence type="predicted"/>
<dbReference type="AlphaFoldDB" id="A0A0G3XFE0"/>
<organism evidence="1 2">
    <name type="scientific">Croceicoccus naphthovorans</name>
    <dbReference type="NCBI Taxonomy" id="1348774"/>
    <lineage>
        <taxon>Bacteria</taxon>
        <taxon>Pseudomonadati</taxon>
        <taxon>Pseudomonadota</taxon>
        <taxon>Alphaproteobacteria</taxon>
        <taxon>Sphingomonadales</taxon>
        <taxon>Erythrobacteraceae</taxon>
        <taxon>Croceicoccus</taxon>
    </lineage>
</organism>
<sequence length="319" mass="34445">MPWGRLIKRELVPVLALLLLWGTVLIQIGPRALALVIAVHFCANAAQGISAIATVGAVRRRRAAAPEIFRATRLRAWILEGASLVGGLVALGLIALLYVFFEERELVPLIAMIALGFPARYNGPLRARGFGSAVPRVVRSWSAAIMVPIVLLIWPTAEAAVLALAAREWVTTITLALWREKPPTERQIERTEHYVPAWREFLTLTASLSMRRFFYHASHSILHFVVGPFGSAVARASRGMGYLRRVSEVRQMKQVVSLASVGGLGGTVLLLWLVPGPGSLALSSLLLRLGALATSATIWTYAFPAAAAGSAGEDSADDD</sequence>
<reference evidence="1 2" key="1">
    <citation type="submission" date="2015-06" db="EMBL/GenBank/DDBJ databases">
        <authorList>
            <person name="Zeng Y."/>
            <person name="Huang Y."/>
        </authorList>
    </citation>
    <scope>NUCLEOTIDE SEQUENCE [LARGE SCALE GENOMIC DNA]</scope>
    <source>
        <strain evidence="1 2">PQ-2</strain>
    </source>
</reference>
<keyword evidence="2" id="KW-1185">Reference proteome</keyword>
<dbReference type="PATRIC" id="fig|1348774.3.peg.1666"/>
<gene>
    <name evidence="1" type="ORF">AB433_07950</name>
</gene>
<dbReference type="Proteomes" id="UP000035287">
    <property type="component" value="Chromosome"/>
</dbReference>
<evidence type="ECO:0000313" key="1">
    <source>
        <dbReference type="EMBL" id="AKM09927.1"/>
    </source>
</evidence>
<dbReference type="KEGG" id="cna:AB433_07950"/>
<dbReference type="EMBL" id="CP011770">
    <property type="protein sequence ID" value="AKM09927.1"/>
    <property type="molecule type" value="Genomic_DNA"/>
</dbReference>
<accession>A0A0G3XFE0</accession>
<evidence type="ECO:0000313" key="2">
    <source>
        <dbReference type="Proteomes" id="UP000035287"/>
    </source>
</evidence>
<protein>
    <submittedName>
        <fullName evidence="1">Uncharacterized protein</fullName>
    </submittedName>
</protein>